<name>A0ACC0K621_CHOFU</name>
<dbReference type="Proteomes" id="UP001064048">
    <property type="component" value="Chromosome 7"/>
</dbReference>
<gene>
    <name evidence="1" type="ORF">MSG28_004469</name>
</gene>
<dbReference type="EMBL" id="CM046107">
    <property type="protein sequence ID" value="KAI8431932.1"/>
    <property type="molecule type" value="Genomic_DNA"/>
</dbReference>
<proteinExistence type="predicted"/>
<sequence length="238" mass="27968">MDPQLKLLWEKMKEEMQQQTAVINENMAITMDKKLKPLVEETASLKKEVDVLKSKIYFLEKDARKNNLILHGVPETETHFSELLASVTSVLDNVSDKANLNTWDKWEISNAYRIGKKTENKIRPICVTLTLQWRRNELLRNKKYLPENIYVTEDYPKEVLLVRKELKNKLKEELEKGKEGYIAYDRLIIKEKNEKRKRSPTESPNTPNTETRLKNKPKLNKTNSFFRAGSSENNKTQM</sequence>
<organism evidence="1 2">
    <name type="scientific">Choristoneura fumiferana</name>
    <name type="common">Spruce budworm moth</name>
    <name type="synonym">Archips fumiferana</name>
    <dbReference type="NCBI Taxonomy" id="7141"/>
    <lineage>
        <taxon>Eukaryota</taxon>
        <taxon>Metazoa</taxon>
        <taxon>Ecdysozoa</taxon>
        <taxon>Arthropoda</taxon>
        <taxon>Hexapoda</taxon>
        <taxon>Insecta</taxon>
        <taxon>Pterygota</taxon>
        <taxon>Neoptera</taxon>
        <taxon>Endopterygota</taxon>
        <taxon>Lepidoptera</taxon>
        <taxon>Glossata</taxon>
        <taxon>Ditrysia</taxon>
        <taxon>Tortricoidea</taxon>
        <taxon>Tortricidae</taxon>
        <taxon>Tortricinae</taxon>
        <taxon>Choristoneura</taxon>
    </lineage>
</organism>
<evidence type="ECO:0000313" key="1">
    <source>
        <dbReference type="EMBL" id="KAI8431932.1"/>
    </source>
</evidence>
<keyword evidence="2" id="KW-1185">Reference proteome</keyword>
<accession>A0ACC0K621</accession>
<comment type="caution">
    <text evidence="1">The sequence shown here is derived from an EMBL/GenBank/DDBJ whole genome shotgun (WGS) entry which is preliminary data.</text>
</comment>
<evidence type="ECO:0000313" key="2">
    <source>
        <dbReference type="Proteomes" id="UP001064048"/>
    </source>
</evidence>
<protein>
    <submittedName>
        <fullName evidence="1">Uncharacterized protein</fullName>
    </submittedName>
</protein>
<reference evidence="1 2" key="1">
    <citation type="journal article" date="2022" name="Genome Biol. Evol.">
        <title>The Spruce Budworm Genome: Reconstructing the Evolutionary History of Antifreeze Proteins.</title>
        <authorList>
            <person name="Beliveau C."/>
            <person name="Gagne P."/>
            <person name="Picq S."/>
            <person name="Vernygora O."/>
            <person name="Keeling C.I."/>
            <person name="Pinkney K."/>
            <person name="Doucet D."/>
            <person name="Wen F."/>
            <person name="Johnston J.S."/>
            <person name="Maaroufi H."/>
            <person name="Boyle B."/>
            <person name="Laroche J."/>
            <person name="Dewar K."/>
            <person name="Juretic N."/>
            <person name="Blackburn G."/>
            <person name="Nisole A."/>
            <person name="Brunet B."/>
            <person name="Brandao M."/>
            <person name="Lumley L."/>
            <person name="Duan J."/>
            <person name="Quan G."/>
            <person name="Lucarotti C.J."/>
            <person name="Roe A.D."/>
            <person name="Sperling F.A.H."/>
            <person name="Levesque R.C."/>
            <person name="Cusson M."/>
        </authorList>
    </citation>
    <scope>NUCLEOTIDE SEQUENCE [LARGE SCALE GENOMIC DNA]</scope>
    <source>
        <strain evidence="1">Glfc:IPQL:Cfum</strain>
    </source>
</reference>